<dbReference type="EMBL" id="CP137734">
    <property type="protein sequence ID" value="WOY97867.1"/>
    <property type="molecule type" value="Genomic_DNA"/>
</dbReference>
<evidence type="ECO:0000313" key="1">
    <source>
        <dbReference type="EMBL" id="WOY97867.1"/>
    </source>
</evidence>
<sequence length="210" mass="21262">MPHRTTALRTTALRLAAPVAVLALALTACGGGDDGSGADAKGGATTEATTQASPSPSQPASGGDLAQGESASGKVAEGPGEVTYDVLAQKVEVGTEAEAAKAVADAADAKGKVLATAHIKYTHQGGPALTEGSDVHDGTTVFADGQRGGVLIGAAEDAPGCEDPYDVESWKQGESHVFCETYVIPAGATSVEVHWSEEDGEPYVWKFPQK</sequence>
<keyword evidence="2" id="KW-1185">Reference proteome</keyword>
<dbReference type="Proteomes" id="UP001303608">
    <property type="component" value="Chromosome"/>
</dbReference>
<accession>A0ACD4WMA5</accession>
<proteinExistence type="predicted"/>
<name>A0ACD4WMA5_STRVN</name>
<reference evidence="1" key="1">
    <citation type="submission" date="2023-10" db="EMBL/GenBank/DDBJ databases">
        <title>The genome sequence of Streptomyces violaceoruber CGMCC 4.1801.</title>
        <authorList>
            <person name="Mo P."/>
        </authorList>
    </citation>
    <scope>NUCLEOTIDE SEQUENCE</scope>
    <source>
        <strain evidence="1">CGMCC 4.1801</strain>
    </source>
</reference>
<organism evidence="1 2">
    <name type="scientific">Streptomyces violaceoruber</name>
    <dbReference type="NCBI Taxonomy" id="1935"/>
    <lineage>
        <taxon>Bacteria</taxon>
        <taxon>Bacillati</taxon>
        <taxon>Actinomycetota</taxon>
        <taxon>Actinomycetes</taxon>
        <taxon>Kitasatosporales</taxon>
        <taxon>Streptomycetaceae</taxon>
        <taxon>Streptomyces</taxon>
        <taxon>Streptomyces violaceoruber group</taxon>
    </lineage>
</organism>
<protein>
    <submittedName>
        <fullName evidence="1">Uncharacterized protein</fullName>
    </submittedName>
</protein>
<gene>
    <name evidence="1" type="ORF">R2E43_10555</name>
</gene>
<evidence type="ECO:0000313" key="2">
    <source>
        <dbReference type="Proteomes" id="UP001303608"/>
    </source>
</evidence>